<dbReference type="Pfam" id="PF19776">
    <property type="entry name" value="DUF6262"/>
    <property type="match status" value="1"/>
</dbReference>
<evidence type="ECO:0000313" key="3">
    <source>
        <dbReference type="Proteomes" id="UP000288388"/>
    </source>
</evidence>
<feature type="coiled-coil region" evidence="1">
    <location>
        <begin position="82"/>
        <end position="109"/>
    </location>
</feature>
<keyword evidence="1" id="KW-0175">Coiled coil</keyword>
<name>A0A2N8PRK5_ENTAV</name>
<accession>A0A2N8PRK5</accession>
<proteinExistence type="predicted"/>
<dbReference type="RefSeq" id="WP_102872814.1">
    <property type="nucleotide sequence ID" value="NZ_JARPWZ010000075.1"/>
</dbReference>
<gene>
    <name evidence="2" type="ORF">EK398_20545</name>
</gene>
<organism evidence="2 3">
    <name type="scientific">Enterococcus avium</name>
    <name type="common">Streptococcus avium</name>
    <dbReference type="NCBI Taxonomy" id="33945"/>
    <lineage>
        <taxon>Bacteria</taxon>
        <taxon>Bacillati</taxon>
        <taxon>Bacillota</taxon>
        <taxon>Bacilli</taxon>
        <taxon>Lactobacillales</taxon>
        <taxon>Enterococcaceae</taxon>
        <taxon>Enterococcus</taxon>
    </lineage>
</organism>
<evidence type="ECO:0000313" key="2">
    <source>
        <dbReference type="EMBL" id="RVU92864.1"/>
    </source>
</evidence>
<reference evidence="2 3" key="1">
    <citation type="submission" date="2018-12" db="EMBL/GenBank/DDBJ databases">
        <title>A novel vanA-carrying plasmid in a clinical isolate of Enterococcus avium.</title>
        <authorList>
            <person name="Bernasconi O.J."/>
            <person name="Luzzaro F."/>
            <person name="Endimiani A."/>
        </authorList>
    </citation>
    <scope>NUCLEOTIDE SEQUENCE [LARGE SCALE GENOMIC DNA]</scope>
    <source>
        <strain evidence="2 3">LC0559/18</strain>
    </source>
</reference>
<dbReference type="EMBL" id="RYZS01000002">
    <property type="protein sequence ID" value="RVU92864.1"/>
    <property type="molecule type" value="Genomic_DNA"/>
</dbReference>
<dbReference type="Proteomes" id="UP000288388">
    <property type="component" value="Unassembled WGS sequence"/>
</dbReference>
<protein>
    <submittedName>
        <fullName evidence="2">Transposase</fullName>
    </submittedName>
</protein>
<evidence type="ECO:0000256" key="1">
    <source>
        <dbReference type="SAM" id="Coils"/>
    </source>
</evidence>
<sequence>MTFDRKKHLKKLHKHRRKETIEKVEQAIQYLKTTKQPINFSRVAKQSNVGKSTLYSIPEVKERIVIFREKSFGKNYTQQIKKEQNKDVIHSLKRKIHSLEMENKELKNQTKYIYGQVFDSEDQN</sequence>
<comment type="caution">
    <text evidence="2">The sequence shown here is derived from an EMBL/GenBank/DDBJ whole genome shotgun (WGS) entry which is preliminary data.</text>
</comment>
<dbReference type="InterPro" id="IPR046229">
    <property type="entry name" value="TnpC-like"/>
</dbReference>
<dbReference type="AlphaFoldDB" id="A0A2N8PRK5"/>